<organism evidence="3 4">
    <name type="scientific">Iris pallida</name>
    <name type="common">Sweet iris</name>
    <dbReference type="NCBI Taxonomy" id="29817"/>
    <lineage>
        <taxon>Eukaryota</taxon>
        <taxon>Viridiplantae</taxon>
        <taxon>Streptophyta</taxon>
        <taxon>Embryophyta</taxon>
        <taxon>Tracheophyta</taxon>
        <taxon>Spermatophyta</taxon>
        <taxon>Magnoliopsida</taxon>
        <taxon>Liliopsida</taxon>
        <taxon>Asparagales</taxon>
        <taxon>Iridaceae</taxon>
        <taxon>Iridoideae</taxon>
        <taxon>Irideae</taxon>
        <taxon>Iris</taxon>
    </lineage>
</organism>
<keyword evidence="4" id="KW-1185">Reference proteome</keyword>
<evidence type="ECO:0000313" key="4">
    <source>
        <dbReference type="Proteomes" id="UP001140949"/>
    </source>
</evidence>
<evidence type="ECO:0000256" key="1">
    <source>
        <dbReference type="ARBA" id="ARBA00007091"/>
    </source>
</evidence>
<gene>
    <name evidence="3" type="ORF">M6B38_140280</name>
    <name evidence="2" type="ORF">M6B38_237455</name>
</gene>
<evidence type="ECO:0000313" key="3">
    <source>
        <dbReference type="EMBL" id="KAJ6814179.1"/>
    </source>
</evidence>
<evidence type="ECO:0008006" key="5">
    <source>
        <dbReference type="Google" id="ProtNLM"/>
    </source>
</evidence>
<proteinExistence type="inferred from homology"/>
<dbReference type="EMBL" id="JANAVB010029818">
    <property type="protein sequence ID" value="KAJ6814179.1"/>
    <property type="molecule type" value="Genomic_DNA"/>
</dbReference>
<dbReference type="Proteomes" id="UP001140949">
    <property type="component" value="Unassembled WGS sequence"/>
</dbReference>
<dbReference type="CDD" id="cd00866">
    <property type="entry name" value="PEBP_euk"/>
    <property type="match status" value="1"/>
</dbReference>
<dbReference type="PROSITE" id="PS01220">
    <property type="entry name" value="PBP"/>
    <property type="match status" value="1"/>
</dbReference>
<dbReference type="Pfam" id="PF01161">
    <property type="entry name" value="PBP"/>
    <property type="match status" value="1"/>
</dbReference>
<dbReference type="EMBL" id="JANAVB010043418">
    <property type="protein sequence ID" value="KAJ6792804.1"/>
    <property type="molecule type" value="Genomic_DNA"/>
</dbReference>
<dbReference type="InterPro" id="IPR008914">
    <property type="entry name" value="PEBP"/>
</dbReference>
<dbReference type="Gene3D" id="3.90.280.10">
    <property type="entry name" value="PEBP-like"/>
    <property type="match status" value="1"/>
</dbReference>
<comment type="caution">
    <text evidence="3">The sequence shown here is derived from an EMBL/GenBank/DDBJ whole genome shotgun (WGS) entry which is preliminary data.</text>
</comment>
<dbReference type="SUPFAM" id="SSF49777">
    <property type="entry name" value="PEBP-like"/>
    <property type="match status" value="1"/>
</dbReference>
<dbReference type="InterPro" id="IPR001858">
    <property type="entry name" value="Phosphatidylethanolamine-bd_CS"/>
</dbReference>
<sequence>MARYVDPLVVGRVIGDVVDLFVPSVSVTVSFASKHVNNGCDVKPSMAVDPPTVNIAGRQNDLFTLVMTDPDAPSPSEPTMREWVHWVVVNIPGGTDPSQGQEVVPYMGPRPPVGIHRYVLVLFRQKEKLPALPAPESRAGFNTRSFAARYDLGLPVATAYFNSQKEPASRRRCA</sequence>
<reference evidence="3" key="2">
    <citation type="submission" date="2023-04" db="EMBL/GenBank/DDBJ databases">
        <authorList>
            <person name="Bruccoleri R.E."/>
            <person name="Oakeley E.J."/>
            <person name="Faust A.-M."/>
            <person name="Dessus-Babus S."/>
            <person name="Altorfer M."/>
            <person name="Burckhardt D."/>
            <person name="Oertli M."/>
            <person name="Naumann U."/>
            <person name="Petersen F."/>
            <person name="Wong J."/>
        </authorList>
    </citation>
    <scope>NUCLEOTIDE SEQUENCE</scope>
    <source>
        <strain evidence="3">GSM-AAB239-AS_SAM_17_03QT</strain>
        <tissue evidence="3">Leaf</tissue>
    </source>
</reference>
<evidence type="ECO:0000313" key="2">
    <source>
        <dbReference type="EMBL" id="KAJ6792804.1"/>
    </source>
</evidence>
<accession>A0AAX6FD46</accession>
<dbReference type="PANTHER" id="PTHR11362">
    <property type="entry name" value="PHOSPHATIDYLETHANOLAMINE-BINDING PROTEIN"/>
    <property type="match status" value="1"/>
</dbReference>
<protein>
    <recommendedName>
        <fullName evidence="5">MFT-like protein</fullName>
    </recommendedName>
</protein>
<dbReference type="InterPro" id="IPR036610">
    <property type="entry name" value="PEBP-like_sf"/>
</dbReference>
<reference evidence="3" key="1">
    <citation type="journal article" date="2023" name="GigaByte">
        <title>Genome assembly of the bearded iris, Iris pallida Lam.</title>
        <authorList>
            <person name="Bruccoleri R.E."/>
            <person name="Oakeley E.J."/>
            <person name="Faust A.M.E."/>
            <person name="Altorfer M."/>
            <person name="Dessus-Babus S."/>
            <person name="Burckhardt D."/>
            <person name="Oertli M."/>
            <person name="Naumann U."/>
            <person name="Petersen F."/>
            <person name="Wong J."/>
        </authorList>
    </citation>
    <scope>NUCLEOTIDE SEQUENCE</scope>
    <source>
        <strain evidence="3">GSM-AAB239-AS_SAM_17_03QT</strain>
    </source>
</reference>
<dbReference type="FunFam" id="3.90.280.10:FF:000001">
    <property type="entry name" value="Terminal flower 1"/>
    <property type="match status" value="1"/>
</dbReference>
<name>A0AAX6FD46_IRIPA</name>
<dbReference type="InterPro" id="IPR035810">
    <property type="entry name" value="PEBP_euk"/>
</dbReference>
<comment type="similarity">
    <text evidence="1">Belongs to the phosphatidylethanolamine-binding protein family.</text>
</comment>
<dbReference type="AlphaFoldDB" id="A0AAX6FD46"/>
<dbReference type="PANTHER" id="PTHR11362:SF82">
    <property type="entry name" value="PHOSPHATIDYLETHANOLAMINE-BINDING PROTEIN 4"/>
    <property type="match status" value="1"/>
</dbReference>